<sequence length="136" mass="15707">MTCKHGKQFLGTCKECIEETRASLPIRSKNFVENFWKWEKEKEEKMPTGKKIIEEVEQAVGPDYSLELRARVGLKVHSKLLEIHSRALACHSECLGMNAENSWAVCNDNAPPYNDRCYKEVMEKWGMMDEEGEPII</sequence>
<name>A0A0F9CIG9_9ZZZZ</name>
<dbReference type="AlphaFoldDB" id="A0A0F9CIG9"/>
<comment type="caution">
    <text evidence="1">The sequence shown here is derived from an EMBL/GenBank/DDBJ whole genome shotgun (WGS) entry which is preliminary data.</text>
</comment>
<protein>
    <submittedName>
        <fullName evidence="1">Uncharacterized protein</fullName>
    </submittedName>
</protein>
<proteinExistence type="predicted"/>
<reference evidence="1" key="1">
    <citation type="journal article" date="2015" name="Nature">
        <title>Complex archaea that bridge the gap between prokaryotes and eukaryotes.</title>
        <authorList>
            <person name="Spang A."/>
            <person name="Saw J.H."/>
            <person name="Jorgensen S.L."/>
            <person name="Zaremba-Niedzwiedzka K."/>
            <person name="Martijn J."/>
            <person name="Lind A.E."/>
            <person name="van Eijk R."/>
            <person name="Schleper C."/>
            <person name="Guy L."/>
            <person name="Ettema T.J."/>
        </authorList>
    </citation>
    <scope>NUCLEOTIDE SEQUENCE</scope>
</reference>
<accession>A0A0F9CIG9</accession>
<organism evidence="1">
    <name type="scientific">marine sediment metagenome</name>
    <dbReference type="NCBI Taxonomy" id="412755"/>
    <lineage>
        <taxon>unclassified sequences</taxon>
        <taxon>metagenomes</taxon>
        <taxon>ecological metagenomes</taxon>
    </lineage>
</organism>
<gene>
    <name evidence="1" type="ORF">LCGC14_2318930</name>
</gene>
<dbReference type="EMBL" id="LAZR01033086">
    <property type="protein sequence ID" value="KKL49093.1"/>
    <property type="molecule type" value="Genomic_DNA"/>
</dbReference>
<evidence type="ECO:0000313" key="1">
    <source>
        <dbReference type="EMBL" id="KKL49093.1"/>
    </source>
</evidence>